<comment type="subcellular location">
    <subcellularLocation>
        <location evidence="1">Cell membrane</location>
        <topology evidence="1">Multi-pass membrane protein</topology>
    </subcellularLocation>
</comment>
<reference evidence="7 8" key="1">
    <citation type="submission" date="2020-06" db="EMBL/GenBank/DDBJ databases">
        <title>Schlegella sp. ID0723 isolated from air conditioner.</title>
        <authorList>
            <person name="Kim D.Y."/>
            <person name="Kim D.-U."/>
        </authorList>
    </citation>
    <scope>NUCLEOTIDE SEQUENCE [LARGE SCALE GENOMIC DNA]</scope>
    <source>
        <strain evidence="7 8">ID0723</strain>
    </source>
</reference>
<evidence type="ECO:0000313" key="8">
    <source>
        <dbReference type="Proteomes" id="UP000529637"/>
    </source>
</evidence>
<dbReference type="Pfam" id="PF03631">
    <property type="entry name" value="Virul_fac_BrkB"/>
    <property type="match status" value="1"/>
</dbReference>
<feature type="transmembrane region" description="Helical" evidence="6">
    <location>
        <begin position="6"/>
        <end position="30"/>
    </location>
</feature>
<evidence type="ECO:0000256" key="6">
    <source>
        <dbReference type="SAM" id="Phobius"/>
    </source>
</evidence>
<sequence length="367" mass="38934">MTAGSLTFTTLISIVPLVTVLLALFSALPLFSNLQGSLQRYFLRSLIPDSISQTVLGAVTQFSARASRLGSVGLLVLVLSVIALMLTIDRALNAIWRIERPRPLGQRVLIYWAAVTLGPLLVGLSLTLTSYAVSASRGLVDAMPEGFGFLLGMVEFVVVALGFAGLFHVVPNTAVRWRHAVAGGLFVAIGLAAVRQLIAFYLSQVPTFAVVYGAFATLPIFLIWIYVSWIIVLLGAVITADAPMLRTRLARWSDAPGTRFRIALAVLGALAAARAGARSGLTASEIAEKVGIDPLQSQPVIDQLIGLGWVGRLDEAPAPRHVLLCDPALTPLQPLVEALLVAPAPELGAFWARARLSDMSVAEAAGA</sequence>
<keyword evidence="4 6" id="KW-1133">Transmembrane helix</keyword>
<gene>
    <name evidence="7" type="ORF">HQN59_20530</name>
</gene>
<dbReference type="GO" id="GO:0005886">
    <property type="term" value="C:plasma membrane"/>
    <property type="evidence" value="ECO:0007669"/>
    <property type="project" value="UniProtKB-SubCell"/>
</dbReference>
<dbReference type="NCBIfam" id="TIGR00765">
    <property type="entry name" value="yihY_not_rbn"/>
    <property type="match status" value="1"/>
</dbReference>
<proteinExistence type="predicted"/>
<dbReference type="AlphaFoldDB" id="A0A7Y6TYI3"/>
<keyword evidence="2" id="KW-1003">Cell membrane</keyword>
<organism evidence="7 8">
    <name type="scientific">Piscinibacter koreensis</name>
    <dbReference type="NCBI Taxonomy" id="2742824"/>
    <lineage>
        <taxon>Bacteria</taxon>
        <taxon>Pseudomonadati</taxon>
        <taxon>Pseudomonadota</taxon>
        <taxon>Betaproteobacteria</taxon>
        <taxon>Burkholderiales</taxon>
        <taxon>Sphaerotilaceae</taxon>
        <taxon>Piscinibacter</taxon>
    </lineage>
</organism>
<keyword evidence="8" id="KW-1185">Reference proteome</keyword>
<dbReference type="PANTHER" id="PTHR30213:SF0">
    <property type="entry name" value="UPF0761 MEMBRANE PROTEIN YIHY"/>
    <property type="match status" value="1"/>
</dbReference>
<evidence type="ECO:0000256" key="3">
    <source>
        <dbReference type="ARBA" id="ARBA00022692"/>
    </source>
</evidence>
<accession>A0A7Y6TYI3</accession>
<evidence type="ECO:0000313" key="7">
    <source>
        <dbReference type="EMBL" id="NUZ08150.1"/>
    </source>
</evidence>
<evidence type="ECO:0000256" key="5">
    <source>
        <dbReference type="ARBA" id="ARBA00023136"/>
    </source>
</evidence>
<dbReference type="PANTHER" id="PTHR30213">
    <property type="entry name" value="INNER MEMBRANE PROTEIN YHJD"/>
    <property type="match status" value="1"/>
</dbReference>
<dbReference type="InterPro" id="IPR017039">
    <property type="entry name" value="Virul_fac_BrkB"/>
</dbReference>
<feature type="transmembrane region" description="Helical" evidence="6">
    <location>
        <begin position="181"/>
        <end position="203"/>
    </location>
</feature>
<feature type="transmembrane region" description="Helical" evidence="6">
    <location>
        <begin position="146"/>
        <end position="169"/>
    </location>
</feature>
<feature type="transmembrane region" description="Helical" evidence="6">
    <location>
        <begin position="109"/>
        <end position="134"/>
    </location>
</feature>
<evidence type="ECO:0000256" key="1">
    <source>
        <dbReference type="ARBA" id="ARBA00004651"/>
    </source>
</evidence>
<evidence type="ECO:0000256" key="2">
    <source>
        <dbReference type="ARBA" id="ARBA00022475"/>
    </source>
</evidence>
<feature type="transmembrane region" description="Helical" evidence="6">
    <location>
        <begin position="209"/>
        <end position="239"/>
    </location>
</feature>
<keyword evidence="3 6" id="KW-0812">Transmembrane</keyword>
<comment type="caution">
    <text evidence="7">The sequence shown here is derived from an EMBL/GenBank/DDBJ whole genome shotgun (WGS) entry which is preliminary data.</text>
</comment>
<dbReference type="Proteomes" id="UP000529637">
    <property type="component" value="Unassembled WGS sequence"/>
</dbReference>
<protein>
    <submittedName>
        <fullName evidence="7">YihY family inner membrane protein</fullName>
    </submittedName>
</protein>
<keyword evidence="5 6" id="KW-0472">Membrane</keyword>
<evidence type="ECO:0000256" key="4">
    <source>
        <dbReference type="ARBA" id="ARBA00022989"/>
    </source>
</evidence>
<name>A0A7Y6TYI3_9BURK</name>
<feature type="transmembrane region" description="Helical" evidence="6">
    <location>
        <begin position="69"/>
        <end position="88"/>
    </location>
</feature>
<dbReference type="EMBL" id="JABWMJ010000011">
    <property type="protein sequence ID" value="NUZ08150.1"/>
    <property type="molecule type" value="Genomic_DNA"/>
</dbReference>